<evidence type="ECO:0000256" key="2">
    <source>
        <dbReference type="SAM" id="SignalP"/>
    </source>
</evidence>
<evidence type="ECO:0000313" key="4">
    <source>
        <dbReference type="EMBL" id="CAB9523181.1"/>
    </source>
</evidence>
<keyword evidence="2" id="KW-0732">Signal</keyword>
<dbReference type="Pfam" id="PF00085">
    <property type="entry name" value="Thioredoxin"/>
    <property type="match status" value="1"/>
</dbReference>
<accession>A0A9N8HRE1</accession>
<reference evidence="4" key="1">
    <citation type="submission" date="2020-06" db="EMBL/GenBank/DDBJ databases">
        <authorList>
            <consortium name="Plant Systems Biology data submission"/>
        </authorList>
    </citation>
    <scope>NUCLEOTIDE SEQUENCE</scope>
    <source>
        <strain evidence="4">D6</strain>
    </source>
</reference>
<dbReference type="SUPFAM" id="SSF52833">
    <property type="entry name" value="Thioredoxin-like"/>
    <property type="match status" value="1"/>
</dbReference>
<dbReference type="OrthoDB" id="47418at2759"/>
<dbReference type="EMBL" id="CAICTM010001384">
    <property type="protein sequence ID" value="CAB9523181.1"/>
    <property type="molecule type" value="Genomic_DNA"/>
</dbReference>
<name>A0A9N8HRE1_9STRA</name>
<dbReference type="InterPro" id="IPR036249">
    <property type="entry name" value="Thioredoxin-like_sf"/>
</dbReference>
<dbReference type="AlphaFoldDB" id="A0A9N8HRE1"/>
<feature type="region of interest" description="Disordered" evidence="1">
    <location>
        <begin position="228"/>
        <end position="271"/>
    </location>
</feature>
<evidence type="ECO:0000256" key="1">
    <source>
        <dbReference type="SAM" id="MobiDB-lite"/>
    </source>
</evidence>
<feature type="chain" id="PRO_5040257679" description="Thioredoxin domain-containing protein" evidence="2">
    <location>
        <begin position="20"/>
        <end position="271"/>
    </location>
</feature>
<protein>
    <recommendedName>
        <fullName evidence="3">Thioredoxin domain-containing protein</fullName>
    </recommendedName>
</protein>
<dbReference type="Gene3D" id="3.40.30.10">
    <property type="entry name" value="Glutaredoxin"/>
    <property type="match status" value="1"/>
</dbReference>
<sequence length="271" mass="30162">MKPVSLILSLLLLGPLAEAFQSAHGVFSSRTLSHDQKRNEKHLTVLASTKNSTTETEENLSGLVNGMLKTHREMAKEVAELSALNKEDMPKPGTDGIYRMVNEKQFRNFLTGHSDQLVIVKFSSPFCKACKMLKQKFRLLHQDPKFQGAPVVIGDISLSNNKHAKVVDPFANFVTSELKVSKIPTLHFYVAGELVETIECGPEGCAWTRLKPQMVDIVDQWRPALLSSEEVPEVEKEQSSSDAAEEDSIPASSKSMQQRIQSFFSGKRMDA</sequence>
<organism evidence="4 5">
    <name type="scientific">Seminavis robusta</name>
    <dbReference type="NCBI Taxonomy" id="568900"/>
    <lineage>
        <taxon>Eukaryota</taxon>
        <taxon>Sar</taxon>
        <taxon>Stramenopiles</taxon>
        <taxon>Ochrophyta</taxon>
        <taxon>Bacillariophyta</taxon>
        <taxon>Bacillariophyceae</taxon>
        <taxon>Bacillariophycidae</taxon>
        <taxon>Naviculales</taxon>
        <taxon>Naviculaceae</taxon>
        <taxon>Seminavis</taxon>
    </lineage>
</organism>
<gene>
    <name evidence="4" type="ORF">SEMRO_1386_G268320.1</name>
</gene>
<keyword evidence="5" id="KW-1185">Reference proteome</keyword>
<evidence type="ECO:0000313" key="5">
    <source>
        <dbReference type="Proteomes" id="UP001153069"/>
    </source>
</evidence>
<feature type="domain" description="Thioredoxin" evidence="3">
    <location>
        <begin position="101"/>
        <end position="199"/>
    </location>
</feature>
<dbReference type="InterPro" id="IPR013766">
    <property type="entry name" value="Thioredoxin_domain"/>
</dbReference>
<evidence type="ECO:0000259" key="3">
    <source>
        <dbReference type="Pfam" id="PF00085"/>
    </source>
</evidence>
<feature type="compositionally biased region" description="Polar residues" evidence="1">
    <location>
        <begin position="254"/>
        <end position="264"/>
    </location>
</feature>
<feature type="signal peptide" evidence="2">
    <location>
        <begin position="1"/>
        <end position="19"/>
    </location>
</feature>
<comment type="caution">
    <text evidence="4">The sequence shown here is derived from an EMBL/GenBank/DDBJ whole genome shotgun (WGS) entry which is preliminary data.</text>
</comment>
<dbReference type="CDD" id="cd02947">
    <property type="entry name" value="TRX_family"/>
    <property type="match status" value="1"/>
</dbReference>
<proteinExistence type="predicted"/>
<dbReference type="Proteomes" id="UP001153069">
    <property type="component" value="Unassembled WGS sequence"/>
</dbReference>